<accession>A0A7R9L6E5</accession>
<keyword evidence="4" id="KW-0813">Transport</keyword>
<dbReference type="EMBL" id="OC872344">
    <property type="protein sequence ID" value="CAD7635830.1"/>
    <property type="molecule type" value="Genomic_DNA"/>
</dbReference>
<dbReference type="GO" id="GO:0020037">
    <property type="term" value="F:heme binding"/>
    <property type="evidence" value="ECO:0007669"/>
    <property type="project" value="TreeGrafter"/>
</dbReference>
<evidence type="ECO:0000313" key="11">
    <source>
        <dbReference type="EMBL" id="CAD7635830.1"/>
    </source>
</evidence>
<keyword evidence="9" id="KW-0458">Lysosome</keyword>
<dbReference type="Proteomes" id="UP000759131">
    <property type="component" value="Unassembled WGS sequence"/>
</dbReference>
<evidence type="ECO:0000256" key="8">
    <source>
        <dbReference type="ARBA" id="ARBA00023136"/>
    </source>
</evidence>
<evidence type="ECO:0000256" key="4">
    <source>
        <dbReference type="ARBA" id="ARBA00022448"/>
    </source>
</evidence>
<evidence type="ECO:0000256" key="1">
    <source>
        <dbReference type="ARBA" id="ARBA00004155"/>
    </source>
</evidence>
<dbReference type="GO" id="GO:0010008">
    <property type="term" value="C:endosome membrane"/>
    <property type="evidence" value="ECO:0007669"/>
    <property type="project" value="UniProtKB-SubCell"/>
</dbReference>
<keyword evidence="12" id="KW-1185">Reference proteome</keyword>
<dbReference type="GO" id="GO:0015232">
    <property type="term" value="F:heme transmembrane transporter activity"/>
    <property type="evidence" value="ECO:0007669"/>
    <property type="project" value="InterPro"/>
</dbReference>
<feature type="transmembrane region" description="Helical" evidence="10">
    <location>
        <begin position="32"/>
        <end position="52"/>
    </location>
</feature>
<name>A0A7R9L6E5_9ACAR</name>
<evidence type="ECO:0000256" key="2">
    <source>
        <dbReference type="ARBA" id="ARBA00004337"/>
    </source>
</evidence>
<keyword evidence="8 10" id="KW-0472">Membrane</keyword>
<dbReference type="OrthoDB" id="6426892at2759"/>
<feature type="transmembrane region" description="Helical" evidence="10">
    <location>
        <begin position="73"/>
        <end position="91"/>
    </location>
</feature>
<evidence type="ECO:0000256" key="3">
    <source>
        <dbReference type="ARBA" id="ARBA00006203"/>
    </source>
</evidence>
<evidence type="ECO:0000313" key="12">
    <source>
        <dbReference type="Proteomes" id="UP000759131"/>
    </source>
</evidence>
<keyword evidence="5 10" id="KW-0812">Transmembrane</keyword>
<dbReference type="AlphaFoldDB" id="A0A7R9L6E5"/>
<dbReference type="EMBL" id="CAJPIZ010017769">
    <property type="protein sequence ID" value="CAG2116260.1"/>
    <property type="molecule type" value="Genomic_DNA"/>
</dbReference>
<dbReference type="PANTHER" id="PTHR31525:SF1">
    <property type="entry name" value="HEME TRANSPORTER HRG1"/>
    <property type="match status" value="1"/>
</dbReference>
<dbReference type="PANTHER" id="PTHR31525">
    <property type="entry name" value="HEME TRANSPORTER HRG1"/>
    <property type="match status" value="1"/>
</dbReference>
<feature type="transmembrane region" description="Helical" evidence="10">
    <location>
        <begin position="103"/>
        <end position="123"/>
    </location>
</feature>
<evidence type="ECO:0000256" key="9">
    <source>
        <dbReference type="ARBA" id="ARBA00023228"/>
    </source>
</evidence>
<dbReference type="GO" id="GO:0005886">
    <property type="term" value="C:plasma membrane"/>
    <property type="evidence" value="ECO:0007669"/>
    <property type="project" value="TreeGrafter"/>
</dbReference>
<feature type="transmembrane region" description="Helical" evidence="10">
    <location>
        <begin position="7"/>
        <end position="26"/>
    </location>
</feature>
<dbReference type="GO" id="GO:0005765">
    <property type="term" value="C:lysosomal membrane"/>
    <property type="evidence" value="ECO:0007669"/>
    <property type="project" value="UniProtKB-SubCell"/>
</dbReference>
<protein>
    <submittedName>
        <fullName evidence="11">Uncharacterized protein</fullName>
    </submittedName>
</protein>
<evidence type="ECO:0000256" key="10">
    <source>
        <dbReference type="SAM" id="Phobius"/>
    </source>
</evidence>
<evidence type="ECO:0000256" key="6">
    <source>
        <dbReference type="ARBA" id="ARBA00022753"/>
    </source>
</evidence>
<comment type="similarity">
    <text evidence="3">Belongs to the HRG family.</text>
</comment>
<keyword evidence="6" id="KW-0967">Endosome</keyword>
<evidence type="ECO:0000256" key="7">
    <source>
        <dbReference type="ARBA" id="ARBA00022989"/>
    </source>
</evidence>
<proteinExistence type="inferred from homology"/>
<dbReference type="InterPro" id="IPR026218">
    <property type="entry name" value="HRG"/>
</dbReference>
<gene>
    <name evidence="11" type="ORF">OSB1V03_LOCUS16221</name>
</gene>
<evidence type="ECO:0000256" key="5">
    <source>
        <dbReference type="ARBA" id="ARBA00022692"/>
    </source>
</evidence>
<comment type="subcellular location">
    <subcellularLocation>
        <location evidence="2">Endosome membrane</location>
        <topology evidence="2">Multi-pass membrane protein</topology>
    </subcellularLocation>
    <subcellularLocation>
        <location evidence="1">Lysosome membrane</location>
        <topology evidence="1">Multi-pass membrane protein</topology>
    </subcellularLocation>
</comment>
<keyword evidence="7 10" id="KW-1133">Transmembrane helix</keyword>
<organism evidence="11">
    <name type="scientific">Medioppia subpectinata</name>
    <dbReference type="NCBI Taxonomy" id="1979941"/>
    <lineage>
        <taxon>Eukaryota</taxon>
        <taxon>Metazoa</taxon>
        <taxon>Ecdysozoa</taxon>
        <taxon>Arthropoda</taxon>
        <taxon>Chelicerata</taxon>
        <taxon>Arachnida</taxon>
        <taxon>Acari</taxon>
        <taxon>Acariformes</taxon>
        <taxon>Sarcoptiformes</taxon>
        <taxon>Oribatida</taxon>
        <taxon>Brachypylina</taxon>
        <taxon>Oppioidea</taxon>
        <taxon>Oppiidae</taxon>
        <taxon>Medioppia</taxon>
    </lineage>
</organism>
<reference evidence="11" key="1">
    <citation type="submission" date="2020-11" db="EMBL/GenBank/DDBJ databases">
        <authorList>
            <person name="Tran Van P."/>
        </authorList>
    </citation>
    <scope>NUCLEOTIDE SEQUENCE</scope>
</reference>
<sequence length="156" mass="18173">MMKLTMSIVGTLSGLSIFLIFLIQYHNYNASVWGFVTGILSFCVFHLNYLYLKNKIDEWYEPKALEKLKIMGLVIGLSSVVAFGVYLSLFITRKQDMFSMNDFNYFPCIIFSILSFKSGILLFSTARHYKKYVILCNPQFIYDIRKQSDSQPELQH</sequence>